<dbReference type="STRING" id="94208.A0A2S4KZR6"/>
<evidence type="ECO:0000256" key="3">
    <source>
        <dbReference type="SAM" id="MobiDB-lite"/>
    </source>
</evidence>
<accession>A0A2S4KZR6</accession>
<dbReference type="GO" id="GO:0006270">
    <property type="term" value="P:DNA replication initiation"/>
    <property type="evidence" value="ECO:0007669"/>
    <property type="project" value="TreeGrafter"/>
</dbReference>
<feature type="non-terminal residue" evidence="4">
    <location>
        <position position="230"/>
    </location>
</feature>
<keyword evidence="2" id="KW-0539">Nucleus</keyword>
<dbReference type="InterPro" id="IPR016722">
    <property type="entry name" value="DNA_pol_alpha_bsu"/>
</dbReference>
<evidence type="ECO:0000313" key="4">
    <source>
        <dbReference type="EMBL" id="POR35673.1"/>
    </source>
</evidence>
<dbReference type="GO" id="GO:0005658">
    <property type="term" value="C:alpha DNA polymerase:primase complex"/>
    <property type="evidence" value="ECO:0007669"/>
    <property type="project" value="TreeGrafter"/>
</dbReference>
<evidence type="ECO:0000313" key="5">
    <source>
        <dbReference type="Proteomes" id="UP000237481"/>
    </source>
</evidence>
<dbReference type="OrthoDB" id="336885at2759"/>
<gene>
    <name evidence="4" type="ORF">TPAR_04129</name>
</gene>
<reference evidence="4 5" key="1">
    <citation type="submission" date="2018-01" db="EMBL/GenBank/DDBJ databases">
        <title>Harnessing the power of phylogenomics to disentangle the directionality and signatures of interkingdom host jumping in the parasitic fungal genus Tolypocladium.</title>
        <authorList>
            <person name="Quandt C.A."/>
            <person name="Patterson W."/>
            <person name="Spatafora J.W."/>
        </authorList>
    </citation>
    <scope>NUCLEOTIDE SEQUENCE [LARGE SCALE GENOMIC DNA]</scope>
    <source>
        <strain evidence="4 5">NRBC 100945</strain>
    </source>
</reference>
<dbReference type="EMBL" id="PKSG01000423">
    <property type="protein sequence ID" value="POR35673.1"/>
    <property type="molecule type" value="Genomic_DNA"/>
</dbReference>
<proteinExistence type="predicted"/>
<comment type="caution">
    <text evidence="4">The sequence shown here is derived from an EMBL/GenBank/DDBJ whole genome shotgun (WGS) entry which is preliminary data.</text>
</comment>
<evidence type="ECO:0000256" key="1">
    <source>
        <dbReference type="ARBA" id="ARBA00004123"/>
    </source>
</evidence>
<name>A0A2S4KZR6_9HYPO</name>
<dbReference type="PANTHER" id="PTHR23061:SF12">
    <property type="entry name" value="DNA POLYMERASE ALPHA SUBUNIT B"/>
    <property type="match status" value="1"/>
</dbReference>
<dbReference type="PANTHER" id="PTHR23061">
    <property type="entry name" value="DNA POLYMERASE 2 ALPHA 70 KDA SUBUNIT"/>
    <property type="match status" value="1"/>
</dbReference>
<keyword evidence="5" id="KW-1185">Reference proteome</keyword>
<comment type="subcellular location">
    <subcellularLocation>
        <location evidence="1">Nucleus</location>
    </subcellularLocation>
</comment>
<dbReference type="Proteomes" id="UP000237481">
    <property type="component" value="Unassembled WGS sequence"/>
</dbReference>
<sequence length="230" mass="24627">MADAELQSRFSPNKPLEADVLAELQSTMRLHDLSAEDLFFKWESYCIELDLDAQEVSLRAVRNLKAGIQDALEKSSHRAATQHQAKGERRINATPRAAGADVFGMLDGLVPSTPAGGRLGSKGGASARRRMETPRGAVGGSPAGGMRDQLSAMNGVPANAFSERANPGEVVEVLNAALAPAPRPLAPFPEPRIRLTAASDQKKLAYRPLAMKLSEASEILDDRIDDFAAL</sequence>
<protein>
    <submittedName>
        <fullName evidence="4">DNA polymerase alpha subunit B</fullName>
    </submittedName>
</protein>
<organism evidence="4 5">
    <name type="scientific">Tolypocladium paradoxum</name>
    <dbReference type="NCBI Taxonomy" id="94208"/>
    <lineage>
        <taxon>Eukaryota</taxon>
        <taxon>Fungi</taxon>
        <taxon>Dikarya</taxon>
        <taxon>Ascomycota</taxon>
        <taxon>Pezizomycotina</taxon>
        <taxon>Sordariomycetes</taxon>
        <taxon>Hypocreomycetidae</taxon>
        <taxon>Hypocreales</taxon>
        <taxon>Ophiocordycipitaceae</taxon>
        <taxon>Tolypocladium</taxon>
    </lineage>
</organism>
<evidence type="ECO:0000256" key="2">
    <source>
        <dbReference type="ARBA" id="ARBA00023242"/>
    </source>
</evidence>
<feature type="region of interest" description="Disordered" evidence="3">
    <location>
        <begin position="113"/>
        <end position="144"/>
    </location>
</feature>
<dbReference type="AlphaFoldDB" id="A0A2S4KZR6"/>